<dbReference type="PANTHER" id="PTHR24223">
    <property type="entry name" value="ATP-BINDING CASSETTE SUB-FAMILY C"/>
    <property type="match status" value="1"/>
</dbReference>
<dbReference type="SUPFAM" id="SSF90123">
    <property type="entry name" value="ABC transporter transmembrane region"/>
    <property type="match status" value="2"/>
</dbReference>
<dbReference type="FunFam" id="3.40.50.300:FF:000838">
    <property type="entry name" value="ABC multidrug transporter (Eurofung)"/>
    <property type="match status" value="1"/>
</dbReference>
<evidence type="ECO:0000256" key="1">
    <source>
        <dbReference type="ARBA" id="ARBA00004141"/>
    </source>
</evidence>
<feature type="transmembrane region" description="Helical" evidence="9">
    <location>
        <begin position="213"/>
        <end position="234"/>
    </location>
</feature>
<feature type="domain" description="ABC transmembrane type-1" evidence="11">
    <location>
        <begin position="812"/>
        <end position="1091"/>
    </location>
</feature>
<evidence type="ECO:0000313" key="12">
    <source>
        <dbReference type="EMBL" id="PCH35074.1"/>
    </source>
</evidence>
<feature type="domain" description="ABC transmembrane type-1" evidence="11">
    <location>
        <begin position="175"/>
        <end position="492"/>
    </location>
</feature>
<dbReference type="Gene3D" id="1.20.1560.10">
    <property type="entry name" value="ABC transporter type 1, transmembrane domain"/>
    <property type="match status" value="2"/>
</dbReference>
<evidence type="ECO:0000256" key="6">
    <source>
        <dbReference type="ARBA" id="ARBA00022840"/>
    </source>
</evidence>
<organism evidence="12 13">
    <name type="scientific">Wolfiporia cocos (strain MD-104)</name>
    <name type="common">Brown rot fungus</name>
    <dbReference type="NCBI Taxonomy" id="742152"/>
    <lineage>
        <taxon>Eukaryota</taxon>
        <taxon>Fungi</taxon>
        <taxon>Dikarya</taxon>
        <taxon>Basidiomycota</taxon>
        <taxon>Agaricomycotina</taxon>
        <taxon>Agaricomycetes</taxon>
        <taxon>Polyporales</taxon>
        <taxon>Phaeolaceae</taxon>
        <taxon>Wolfiporia</taxon>
    </lineage>
</organism>
<feature type="transmembrane region" description="Helical" evidence="9">
    <location>
        <begin position="60"/>
        <end position="79"/>
    </location>
</feature>
<evidence type="ECO:0000256" key="7">
    <source>
        <dbReference type="ARBA" id="ARBA00022989"/>
    </source>
</evidence>
<sequence>MARNRTMHGILTLASGSKFSKVASRHLSLLLLLTWAVYVYRDVWPLATYTHMPADTADGALLWVKLALLTFSAVVMPLCTPRQYVPLDPEEKMTPHPTQTASILSNILYAWLDGTIIEAQRVSHLDFDRLPPLADRDHSKILVKRSFSHLDPFQTRSQRHIFWGLMRVFRMEYTVICLMLIIRTIAFLASPVGVNRLLNYLEQGGAGLKVRPWVWIGFLLLGPVLGSLAFQWYLRTTTHALVQTKAIITQLVLDHALRIRVKSDAESASPRATLDSSSAVEEASGAGAADGTGAGTQADAGHNLAGRINNLVTTDLENIFTGRHFPYLFVEIPLQLVLSTCFLYSLLGWSALAGMAVMGTTMTLPGYIATFLQRTQIEKMKRTDARVQTVTENLGVIRMIKLFGWEPRVAEQLAEKRAKELEYRKKFKLLELLNSYITHLIPIVSMVVTYALFTVVMKEQLTASIIFTSITLFESLRSEISQVFGLVPQIIQAKVSLDRVNEFLYSTELLDAYADELNGTEPKPLPAASDIIGFKDTSFAWANNNDGTLTPRRRNFTLRIEGELFFKRGCVNLVVGPTGSGKTSLLMALLATQVGRSQPPFQPFLPHSSAQQTLQPVRGLPPEPLIASLGYGCAHQCPSTLQICPCPQCLGVMQALIISTHDEDDCAPANEVSLETLVHHPFRRVDVESSQDVIEEKVLPERQSLLTNFSLIASIQKLEVPSQATLVDNCRTSFNSSIRMWKKENQTFVVPLCVIRCAEQDIILLILEESDPKKASGKLIVAEEISEGHIEWPSFKMFLKGICGPHPIIFGFVYVVSYFVCEITTVMQVWFLGVWARQYENHHSSEVAIWYYLTGYTLLQVSAVMLFTISYIMHLFGTLRAARQIHDALIASIMSTTLRWLDKTPASRIITRCTQDIATVDGPIAEYSRWFFENTGLIIIKLGAVVVMSPIFLVPGAAVAVLGALCGQFYMKAQLSVKREMSNAHAPVLGHFGAAVAGLRSIRAFGVQDAFRKESYKRIDRYTRAGMTLYDLSTWISVRVDTLGAIFTASLAVYLVYGRTYDASSIGFSLNMAVTFGGLIIWWVRFLNEFEISGDSLERIHQYLVIEHEPKATESGVPPAYWPASGSLTVEKLSARYSEDGPRVLHEISFKIESGERVGIVGRTGSGKSSLTLALLRCILTEGNVYYDGIPTSSLNLDALRSNITIIPQIPELLSGTLRQNLDPFSQYDDSVLNDALRAAGLFSVQSETDEGRITLDSQIASGGSNLSVGQRQILALARAIVRQSKLLILDEATSAIDYQTDAVIQTSLRRELSKDVTVLTIAHRLQTIMDADKIIVLDAGRIVEFGKPSDLLMNKHGLLAALVEESADKEHLHALANGAESSQTT</sequence>
<dbReference type="InterPro" id="IPR036640">
    <property type="entry name" value="ABC1_TM_sf"/>
</dbReference>
<evidence type="ECO:0000256" key="3">
    <source>
        <dbReference type="ARBA" id="ARBA00022692"/>
    </source>
</evidence>
<feature type="transmembrane region" description="Helical" evidence="9">
    <location>
        <begin position="325"/>
        <end position="346"/>
    </location>
</feature>
<keyword evidence="13" id="KW-1185">Reference proteome</keyword>
<dbReference type="PROSITE" id="PS50929">
    <property type="entry name" value="ABC_TM1F"/>
    <property type="match status" value="2"/>
</dbReference>
<evidence type="ECO:0000259" key="11">
    <source>
        <dbReference type="PROSITE" id="PS50929"/>
    </source>
</evidence>
<dbReference type="InterPro" id="IPR003593">
    <property type="entry name" value="AAA+_ATPase"/>
</dbReference>
<dbReference type="Pfam" id="PF00005">
    <property type="entry name" value="ABC_tran"/>
    <property type="match status" value="1"/>
</dbReference>
<keyword evidence="4" id="KW-0677">Repeat</keyword>
<keyword evidence="3 9" id="KW-0812">Transmembrane</keyword>
<proteinExistence type="predicted"/>
<dbReference type="CDD" id="cd03244">
    <property type="entry name" value="ABCC_MRP_domain2"/>
    <property type="match status" value="1"/>
</dbReference>
<evidence type="ECO:0000259" key="10">
    <source>
        <dbReference type="PROSITE" id="PS50893"/>
    </source>
</evidence>
<dbReference type="PANTHER" id="PTHR24223:SF356">
    <property type="entry name" value="ATP-BINDING CASSETTE TRANSPORTER ABC4"/>
    <property type="match status" value="1"/>
</dbReference>
<keyword evidence="5" id="KW-0547">Nucleotide-binding</keyword>
<dbReference type="CDD" id="cd18596">
    <property type="entry name" value="ABC_6TM_VMR1_D1_like"/>
    <property type="match status" value="1"/>
</dbReference>
<keyword evidence="2" id="KW-0813">Transport</keyword>
<dbReference type="Gene3D" id="3.40.50.300">
    <property type="entry name" value="P-loop containing nucleotide triphosphate hydrolases"/>
    <property type="match status" value="1"/>
</dbReference>
<dbReference type="EMBL" id="KB467843">
    <property type="protein sequence ID" value="PCH35074.1"/>
    <property type="molecule type" value="Genomic_DNA"/>
</dbReference>
<feature type="transmembrane region" description="Helical" evidence="9">
    <location>
        <begin position="938"/>
        <end position="971"/>
    </location>
</feature>
<dbReference type="Proteomes" id="UP000218811">
    <property type="component" value="Unassembled WGS sequence"/>
</dbReference>
<dbReference type="InterPro" id="IPR027417">
    <property type="entry name" value="P-loop_NTPase"/>
</dbReference>
<dbReference type="CDD" id="cd18604">
    <property type="entry name" value="ABC_6TM_VMR1_D2_like"/>
    <property type="match status" value="1"/>
</dbReference>
<keyword evidence="8 9" id="KW-0472">Membrane</keyword>
<feature type="transmembrane region" description="Helical" evidence="9">
    <location>
        <begin position="1063"/>
        <end position="1084"/>
    </location>
</feature>
<evidence type="ECO:0000256" key="4">
    <source>
        <dbReference type="ARBA" id="ARBA00022737"/>
    </source>
</evidence>
<dbReference type="InterPro" id="IPR011527">
    <property type="entry name" value="ABC1_TM_dom"/>
</dbReference>
<dbReference type="PROSITE" id="PS50893">
    <property type="entry name" value="ABC_TRANSPORTER_2"/>
    <property type="match status" value="1"/>
</dbReference>
<dbReference type="FunFam" id="1.20.1560.10:FF:000013">
    <property type="entry name" value="ABC transporter C family member 2"/>
    <property type="match status" value="1"/>
</dbReference>
<dbReference type="Pfam" id="PF00664">
    <property type="entry name" value="ABC_membrane"/>
    <property type="match status" value="2"/>
</dbReference>
<evidence type="ECO:0000256" key="9">
    <source>
        <dbReference type="SAM" id="Phobius"/>
    </source>
</evidence>
<dbReference type="InterPro" id="IPR050173">
    <property type="entry name" value="ABC_transporter_C-like"/>
</dbReference>
<feature type="domain" description="ABC transporter" evidence="10">
    <location>
        <begin position="1128"/>
        <end position="1365"/>
    </location>
</feature>
<dbReference type="GO" id="GO:0005524">
    <property type="term" value="F:ATP binding"/>
    <property type="evidence" value="ECO:0007669"/>
    <property type="project" value="UniProtKB-KW"/>
</dbReference>
<feature type="transmembrane region" description="Helical" evidence="9">
    <location>
        <begin position="352"/>
        <end position="372"/>
    </location>
</feature>
<evidence type="ECO:0000256" key="2">
    <source>
        <dbReference type="ARBA" id="ARBA00022448"/>
    </source>
</evidence>
<feature type="transmembrane region" description="Helical" evidence="9">
    <location>
        <begin position="173"/>
        <end position="193"/>
    </location>
</feature>
<dbReference type="GO" id="GO:0016887">
    <property type="term" value="F:ATP hydrolysis activity"/>
    <property type="evidence" value="ECO:0007669"/>
    <property type="project" value="InterPro"/>
</dbReference>
<accession>A0A2H3JEF3</accession>
<keyword evidence="7 9" id="KW-1133">Transmembrane helix</keyword>
<dbReference type="GO" id="GO:0140359">
    <property type="term" value="F:ABC-type transporter activity"/>
    <property type="evidence" value="ECO:0007669"/>
    <property type="project" value="InterPro"/>
</dbReference>
<evidence type="ECO:0000256" key="8">
    <source>
        <dbReference type="ARBA" id="ARBA00023136"/>
    </source>
</evidence>
<dbReference type="InterPro" id="IPR003439">
    <property type="entry name" value="ABC_transporter-like_ATP-bd"/>
</dbReference>
<dbReference type="SUPFAM" id="SSF52540">
    <property type="entry name" value="P-loop containing nucleoside triphosphate hydrolases"/>
    <property type="match status" value="2"/>
</dbReference>
<comment type="subcellular location">
    <subcellularLocation>
        <location evidence="1">Membrane</location>
        <topology evidence="1">Multi-pass membrane protein</topology>
    </subcellularLocation>
</comment>
<feature type="transmembrane region" description="Helical" evidence="9">
    <location>
        <begin position="433"/>
        <end position="453"/>
    </location>
</feature>
<feature type="transmembrane region" description="Helical" evidence="9">
    <location>
        <begin position="1036"/>
        <end position="1057"/>
    </location>
</feature>
<dbReference type="GO" id="GO:0016020">
    <property type="term" value="C:membrane"/>
    <property type="evidence" value="ECO:0007669"/>
    <property type="project" value="UniProtKB-SubCell"/>
</dbReference>
<dbReference type="OrthoDB" id="6500128at2759"/>
<evidence type="ECO:0008006" key="14">
    <source>
        <dbReference type="Google" id="ProtNLM"/>
    </source>
</evidence>
<protein>
    <recommendedName>
        <fullName evidence="14">P-loop containing nucleoside triphosphate hydrolase protein</fullName>
    </recommendedName>
</protein>
<evidence type="ECO:0000313" key="13">
    <source>
        <dbReference type="Proteomes" id="UP000218811"/>
    </source>
</evidence>
<dbReference type="SMART" id="SM00382">
    <property type="entry name" value="AAA"/>
    <property type="match status" value="1"/>
</dbReference>
<feature type="transmembrane region" description="Helical" evidence="9">
    <location>
        <begin position="808"/>
        <end position="836"/>
    </location>
</feature>
<name>A0A2H3JEF3_WOLCO</name>
<evidence type="ECO:0000256" key="5">
    <source>
        <dbReference type="ARBA" id="ARBA00022741"/>
    </source>
</evidence>
<keyword evidence="6" id="KW-0067">ATP-binding</keyword>
<reference evidence="12 13" key="1">
    <citation type="journal article" date="2012" name="Science">
        <title>The Paleozoic origin of enzymatic lignin decomposition reconstructed from 31 fungal genomes.</title>
        <authorList>
            <person name="Floudas D."/>
            <person name="Binder M."/>
            <person name="Riley R."/>
            <person name="Barry K."/>
            <person name="Blanchette R.A."/>
            <person name="Henrissat B."/>
            <person name="Martinez A.T."/>
            <person name="Otillar R."/>
            <person name="Spatafora J.W."/>
            <person name="Yadav J.S."/>
            <person name="Aerts A."/>
            <person name="Benoit I."/>
            <person name="Boyd A."/>
            <person name="Carlson A."/>
            <person name="Copeland A."/>
            <person name="Coutinho P.M."/>
            <person name="de Vries R.P."/>
            <person name="Ferreira P."/>
            <person name="Findley K."/>
            <person name="Foster B."/>
            <person name="Gaskell J."/>
            <person name="Glotzer D."/>
            <person name="Gorecki P."/>
            <person name="Heitman J."/>
            <person name="Hesse C."/>
            <person name="Hori C."/>
            <person name="Igarashi K."/>
            <person name="Jurgens J.A."/>
            <person name="Kallen N."/>
            <person name="Kersten P."/>
            <person name="Kohler A."/>
            <person name="Kuees U."/>
            <person name="Kumar T.K.A."/>
            <person name="Kuo A."/>
            <person name="LaButti K."/>
            <person name="Larrondo L.F."/>
            <person name="Lindquist E."/>
            <person name="Ling A."/>
            <person name="Lombard V."/>
            <person name="Lucas S."/>
            <person name="Lundell T."/>
            <person name="Martin R."/>
            <person name="McLaughlin D.J."/>
            <person name="Morgenstern I."/>
            <person name="Morin E."/>
            <person name="Murat C."/>
            <person name="Nagy L.G."/>
            <person name="Nolan M."/>
            <person name="Ohm R.A."/>
            <person name="Patyshakuliyeva A."/>
            <person name="Rokas A."/>
            <person name="Ruiz-Duenas F.J."/>
            <person name="Sabat G."/>
            <person name="Salamov A."/>
            <person name="Samejima M."/>
            <person name="Schmutz J."/>
            <person name="Slot J.C."/>
            <person name="St John F."/>
            <person name="Stenlid J."/>
            <person name="Sun H."/>
            <person name="Sun S."/>
            <person name="Syed K."/>
            <person name="Tsang A."/>
            <person name="Wiebenga A."/>
            <person name="Young D."/>
            <person name="Pisabarro A."/>
            <person name="Eastwood D.C."/>
            <person name="Martin F."/>
            <person name="Cullen D."/>
            <person name="Grigoriev I.V."/>
            <person name="Hibbett D.S."/>
        </authorList>
    </citation>
    <scope>NUCLEOTIDE SEQUENCE [LARGE SCALE GENOMIC DNA]</scope>
    <source>
        <strain evidence="12 13">MD-104</strain>
    </source>
</reference>
<gene>
    <name evidence="12" type="ORF">WOLCODRAFT_106919</name>
</gene>
<dbReference type="STRING" id="742152.A0A2H3JEF3"/>
<feature type="transmembrane region" description="Helical" evidence="9">
    <location>
        <begin position="848"/>
        <end position="873"/>
    </location>
</feature>